<proteinExistence type="predicted"/>
<accession>A0A250G4D6</accession>
<evidence type="ECO:0008006" key="3">
    <source>
        <dbReference type="Google" id="ProtNLM"/>
    </source>
</evidence>
<dbReference type="EMBL" id="CP022388">
    <property type="protein sequence ID" value="ATA91047.1"/>
    <property type="molecule type" value="Genomic_DNA"/>
</dbReference>
<dbReference type="Pfam" id="PF14903">
    <property type="entry name" value="WG_beta_rep"/>
    <property type="match status" value="2"/>
</dbReference>
<reference evidence="2" key="1">
    <citation type="submission" date="2017-06" db="EMBL/GenBank/DDBJ databases">
        <title>Capnocytophaga spp. assemblies.</title>
        <authorList>
            <person name="Gulvik C.A."/>
        </authorList>
    </citation>
    <scope>NUCLEOTIDE SEQUENCE [LARGE SCALE GENOMIC DNA]</scope>
    <source>
        <strain evidence="2">H5594</strain>
    </source>
</reference>
<organism evidence="1 2">
    <name type="scientific">Capnocytophaga canimorsus</name>
    <dbReference type="NCBI Taxonomy" id="28188"/>
    <lineage>
        <taxon>Bacteria</taxon>
        <taxon>Pseudomonadati</taxon>
        <taxon>Bacteroidota</taxon>
        <taxon>Flavobacteriia</taxon>
        <taxon>Flavobacteriales</taxon>
        <taxon>Flavobacteriaceae</taxon>
        <taxon>Capnocytophaga</taxon>
    </lineage>
</organism>
<evidence type="ECO:0000313" key="1">
    <source>
        <dbReference type="EMBL" id="ATA91047.1"/>
    </source>
</evidence>
<dbReference type="Proteomes" id="UP000243136">
    <property type="component" value="Chromosome"/>
</dbReference>
<evidence type="ECO:0000313" key="2">
    <source>
        <dbReference type="Proteomes" id="UP000243136"/>
    </source>
</evidence>
<dbReference type="InterPro" id="IPR032774">
    <property type="entry name" value="WG_beta_rep"/>
</dbReference>
<dbReference type="AlphaFoldDB" id="A0A250G4D6"/>
<gene>
    <name evidence="1" type="ORF">CGC56_01995</name>
</gene>
<protein>
    <recommendedName>
        <fullName evidence="3">KWG Leptospira</fullName>
    </recommendedName>
</protein>
<name>A0A250G4D6_9FLAO</name>
<sequence length="54" mass="6100">MDLSGNIIVPLGKYDLMMGFSEGLMRVEKNRKCGFIDKKGKVIVPLKYDSHQKA</sequence>